<dbReference type="PANTHER" id="PTHR30636">
    <property type="entry name" value="UPF0701 PROTEIN YICC"/>
    <property type="match status" value="1"/>
</dbReference>
<feature type="domain" description="Endoribonuclease YicC-like C-terminal" evidence="7">
    <location>
        <begin position="169"/>
        <end position="284"/>
    </location>
</feature>
<keyword evidence="3" id="KW-0255">Endonuclease</keyword>
<dbReference type="EMBL" id="QSLN01000005">
    <property type="protein sequence ID" value="RDV83446.1"/>
    <property type="molecule type" value="Genomic_DNA"/>
</dbReference>
<comment type="cofactor">
    <cofactor evidence="1">
        <name>a divalent metal cation</name>
        <dbReference type="ChEBI" id="CHEBI:60240"/>
    </cofactor>
</comment>
<proteinExistence type="inferred from homology"/>
<dbReference type="Proteomes" id="UP000256329">
    <property type="component" value="Unassembled WGS sequence"/>
</dbReference>
<dbReference type="InterPro" id="IPR013551">
    <property type="entry name" value="YicC-like_C"/>
</dbReference>
<evidence type="ECO:0000256" key="4">
    <source>
        <dbReference type="ARBA" id="ARBA00022801"/>
    </source>
</evidence>
<gene>
    <name evidence="8" type="ORF">DXX99_05525</name>
</gene>
<dbReference type="Pfam" id="PF08340">
    <property type="entry name" value="YicC-like_C"/>
    <property type="match status" value="1"/>
</dbReference>
<evidence type="ECO:0000256" key="5">
    <source>
        <dbReference type="ARBA" id="ARBA00035648"/>
    </source>
</evidence>
<keyword evidence="4" id="KW-0378">Hydrolase</keyword>
<dbReference type="OrthoDB" id="9771229at2"/>
<accession>A0A3D8P5Z7</accession>
<dbReference type="InterPro" id="IPR005229">
    <property type="entry name" value="YicC/YloC-like"/>
</dbReference>
<comment type="caution">
    <text evidence="8">The sequence shown here is derived from an EMBL/GenBank/DDBJ whole genome shotgun (WGS) entry which is preliminary data.</text>
</comment>
<evidence type="ECO:0000256" key="2">
    <source>
        <dbReference type="ARBA" id="ARBA00022722"/>
    </source>
</evidence>
<dbReference type="RefSeq" id="WP_115792506.1">
    <property type="nucleotide sequence ID" value="NZ_QSLN01000005.1"/>
</dbReference>
<evidence type="ECO:0000313" key="9">
    <source>
        <dbReference type="Proteomes" id="UP000256329"/>
    </source>
</evidence>
<sequence>MTGYGRGEAVGPQGRVIAEMKSVNHRFCEVVIRLPRLYLSFEDPLRRLIQKEIRRGRVEVYYTIELESRKVAVKVDKSLAKAYHEALEDLRLFLGLNEPIGLETILMSGQGVLLTSEQPDEEAWPLLEEATCRALGALVEARQREGQALAVDLKKRVARLRELHRLMLEEAPKMVEHYRARLTERLKSWEVEVSPDRLAAEVALWAERADVTEELVRLEHHLGRFQELLEAGGPVGRQMDFLCQEILRELNTLGAKSQSLDLNRLVLEAKGELEKVREQGQNIE</sequence>
<reference evidence="8 9" key="1">
    <citation type="submission" date="2018-08" db="EMBL/GenBank/DDBJ databases">
        <title>Form III RuBisCO-mediated autotrophy in Thermodesulfobium bacteria.</title>
        <authorList>
            <person name="Toshchakov S.V."/>
            <person name="Kublanov I.V."/>
            <person name="Frolov E."/>
            <person name="Bonch-Osmolovskaya E.A."/>
            <person name="Tourova T.P."/>
            <person name="Chernych N.A."/>
            <person name="Lebedinsky A.V."/>
        </authorList>
    </citation>
    <scope>NUCLEOTIDE SEQUENCE [LARGE SCALE GENOMIC DNA]</scope>
    <source>
        <strain evidence="8 9">SR</strain>
    </source>
</reference>
<comment type="similarity">
    <text evidence="5">Belongs to the YicC/YloC family.</text>
</comment>
<organism evidence="8 9">
    <name type="scientific">Ammonifex thiophilus</name>
    <dbReference type="NCBI Taxonomy" id="444093"/>
    <lineage>
        <taxon>Bacteria</taxon>
        <taxon>Bacillati</taxon>
        <taxon>Bacillota</taxon>
        <taxon>Clostridia</taxon>
        <taxon>Thermoanaerobacterales</taxon>
        <taxon>Thermoanaerobacteraceae</taxon>
        <taxon>Ammonifex</taxon>
    </lineage>
</organism>
<keyword evidence="9" id="KW-1185">Reference proteome</keyword>
<evidence type="ECO:0000259" key="7">
    <source>
        <dbReference type="Pfam" id="PF08340"/>
    </source>
</evidence>
<dbReference type="NCBIfam" id="TIGR00255">
    <property type="entry name" value="YicC/YloC family endoribonuclease"/>
    <property type="match status" value="1"/>
</dbReference>
<dbReference type="GO" id="GO:0016787">
    <property type="term" value="F:hydrolase activity"/>
    <property type="evidence" value="ECO:0007669"/>
    <property type="project" value="UniProtKB-KW"/>
</dbReference>
<dbReference type="AlphaFoldDB" id="A0A3D8P5Z7"/>
<keyword evidence="2" id="KW-0540">Nuclease</keyword>
<evidence type="ECO:0000256" key="1">
    <source>
        <dbReference type="ARBA" id="ARBA00001968"/>
    </source>
</evidence>
<feature type="domain" description="Endoribonuclease YicC-like N-terminal" evidence="6">
    <location>
        <begin position="1"/>
        <end position="150"/>
    </location>
</feature>
<dbReference type="PANTHER" id="PTHR30636:SF3">
    <property type="entry name" value="UPF0701 PROTEIN YICC"/>
    <property type="match status" value="1"/>
</dbReference>
<evidence type="ECO:0000256" key="3">
    <source>
        <dbReference type="ARBA" id="ARBA00022759"/>
    </source>
</evidence>
<protein>
    <submittedName>
        <fullName evidence="8">YicC family protein</fullName>
    </submittedName>
</protein>
<evidence type="ECO:0000259" key="6">
    <source>
        <dbReference type="Pfam" id="PF03755"/>
    </source>
</evidence>
<name>A0A3D8P5Z7_9THEO</name>
<dbReference type="InterPro" id="IPR013527">
    <property type="entry name" value="YicC-like_N"/>
</dbReference>
<dbReference type="GO" id="GO:0004521">
    <property type="term" value="F:RNA endonuclease activity"/>
    <property type="evidence" value="ECO:0007669"/>
    <property type="project" value="InterPro"/>
</dbReference>
<evidence type="ECO:0000313" key="8">
    <source>
        <dbReference type="EMBL" id="RDV83446.1"/>
    </source>
</evidence>
<dbReference type="Pfam" id="PF03755">
    <property type="entry name" value="YicC-like_N"/>
    <property type="match status" value="1"/>
</dbReference>